<evidence type="ECO:0000259" key="1">
    <source>
        <dbReference type="PROSITE" id="PS50987"/>
    </source>
</evidence>
<name>A0ABN2M722_9MICO</name>
<protein>
    <submittedName>
        <fullName evidence="2">Winged helix-turn-helix domain-containing protein</fullName>
    </submittedName>
</protein>
<dbReference type="Proteomes" id="UP001500002">
    <property type="component" value="Unassembled WGS sequence"/>
</dbReference>
<dbReference type="EMBL" id="BAAANJ010000007">
    <property type="protein sequence ID" value="GAA1812584.1"/>
    <property type="molecule type" value="Genomic_DNA"/>
</dbReference>
<feature type="domain" description="HTH arsR-type" evidence="1">
    <location>
        <begin position="9"/>
        <end position="103"/>
    </location>
</feature>
<dbReference type="PANTHER" id="PTHR39168:SF2">
    <property type="entry name" value="HTH-TYPE TRANSCRIPTIONAL REGULATOR CMTR"/>
    <property type="match status" value="1"/>
</dbReference>
<proteinExistence type="predicted"/>
<comment type="caution">
    <text evidence="2">The sequence shown here is derived from an EMBL/GenBank/DDBJ whole genome shotgun (WGS) entry which is preliminary data.</text>
</comment>
<reference evidence="2 3" key="1">
    <citation type="journal article" date="2019" name="Int. J. Syst. Evol. Microbiol.">
        <title>The Global Catalogue of Microorganisms (GCM) 10K type strain sequencing project: providing services to taxonomists for standard genome sequencing and annotation.</title>
        <authorList>
            <consortium name="The Broad Institute Genomics Platform"/>
            <consortium name="The Broad Institute Genome Sequencing Center for Infectious Disease"/>
            <person name="Wu L."/>
            <person name="Ma J."/>
        </authorList>
    </citation>
    <scope>NUCLEOTIDE SEQUENCE [LARGE SCALE GENOMIC DNA]</scope>
    <source>
        <strain evidence="2 3">JCM 14322</strain>
    </source>
</reference>
<dbReference type="NCBIfam" id="NF033788">
    <property type="entry name" value="HTH_metalloreg"/>
    <property type="match status" value="1"/>
</dbReference>
<dbReference type="PROSITE" id="PS50987">
    <property type="entry name" value="HTH_ARSR_2"/>
    <property type="match status" value="1"/>
</dbReference>
<dbReference type="SMART" id="SM00418">
    <property type="entry name" value="HTH_ARSR"/>
    <property type="match status" value="1"/>
</dbReference>
<evidence type="ECO:0000313" key="2">
    <source>
        <dbReference type="EMBL" id="GAA1812584.1"/>
    </source>
</evidence>
<dbReference type="InterPro" id="IPR036388">
    <property type="entry name" value="WH-like_DNA-bd_sf"/>
</dbReference>
<dbReference type="PRINTS" id="PR00778">
    <property type="entry name" value="HTHARSR"/>
</dbReference>
<dbReference type="InterPro" id="IPR001845">
    <property type="entry name" value="HTH_ArsR_DNA-bd_dom"/>
</dbReference>
<dbReference type="PANTHER" id="PTHR39168">
    <property type="entry name" value="TRANSCRIPTIONAL REGULATOR-RELATED"/>
    <property type="match status" value="1"/>
</dbReference>
<evidence type="ECO:0000313" key="3">
    <source>
        <dbReference type="Proteomes" id="UP001500002"/>
    </source>
</evidence>
<dbReference type="InterPro" id="IPR036390">
    <property type="entry name" value="WH_DNA-bd_sf"/>
</dbReference>
<accession>A0ABN2M722</accession>
<dbReference type="InterPro" id="IPR011991">
    <property type="entry name" value="ArsR-like_HTH"/>
</dbReference>
<dbReference type="CDD" id="cd00090">
    <property type="entry name" value="HTH_ARSR"/>
    <property type="match status" value="1"/>
</dbReference>
<dbReference type="Pfam" id="PF01022">
    <property type="entry name" value="HTH_5"/>
    <property type="match status" value="1"/>
</dbReference>
<organism evidence="2 3">
    <name type="scientific">Agromyces neolithicus</name>
    <dbReference type="NCBI Taxonomy" id="269420"/>
    <lineage>
        <taxon>Bacteria</taxon>
        <taxon>Bacillati</taxon>
        <taxon>Actinomycetota</taxon>
        <taxon>Actinomycetes</taxon>
        <taxon>Micrococcales</taxon>
        <taxon>Microbacteriaceae</taxon>
        <taxon>Agromyces</taxon>
    </lineage>
</organism>
<dbReference type="Gene3D" id="1.10.10.10">
    <property type="entry name" value="Winged helix-like DNA-binding domain superfamily/Winged helix DNA-binding domain"/>
    <property type="match status" value="1"/>
</dbReference>
<gene>
    <name evidence="2" type="ORF">GCM10009749_22270</name>
</gene>
<dbReference type="InterPro" id="IPR052543">
    <property type="entry name" value="HTH_Metal-responsive_Reg"/>
</dbReference>
<keyword evidence="3" id="KW-1185">Reference proteome</keyword>
<sequence>MLLMTTATATITHTAALARLGHALSDPTRTSILLALREAPAYPSDLADALGVSRQVMSNQLACLRGCGLVESIPDGRRTWYRLADPHLASALDDLLRLVLVVDPDCCSAEGCTC</sequence>
<dbReference type="SUPFAM" id="SSF46785">
    <property type="entry name" value="Winged helix' DNA-binding domain"/>
    <property type="match status" value="1"/>
</dbReference>